<name>A0ABY2XIR2_9GAMM</name>
<keyword evidence="1 3" id="KW-0238">DNA-binding</keyword>
<evidence type="ECO:0000256" key="1">
    <source>
        <dbReference type="ARBA" id="ARBA00023125"/>
    </source>
</evidence>
<dbReference type="InterPro" id="IPR001867">
    <property type="entry name" value="OmpR/PhoB-type_DNA-bd"/>
</dbReference>
<dbReference type="InterPro" id="IPR016032">
    <property type="entry name" value="Sig_transdc_resp-reg_C-effctor"/>
</dbReference>
<dbReference type="Gene3D" id="1.10.10.10">
    <property type="entry name" value="Winged helix-like DNA-binding domain superfamily/Winged helix DNA-binding domain"/>
    <property type="match status" value="1"/>
</dbReference>
<dbReference type="SMART" id="SM00862">
    <property type="entry name" value="Trans_reg_C"/>
    <property type="match status" value="1"/>
</dbReference>
<dbReference type="InterPro" id="IPR001789">
    <property type="entry name" value="Sig_transdc_resp-reg_receiver"/>
</dbReference>
<dbReference type="CDD" id="cd00383">
    <property type="entry name" value="trans_reg_C"/>
    <property type="match status" value="1"/>
</dbReference>
<dbReference type="Pfam" id="PF00072">
    <property type="entry name" value="Response_reg"/>
    <property type="match status" value="1"/>
</dbReference>
<dbReference type="Gene3D" id="3.40.50.2300">
    <property type="match status" value="1"/>
</dbReference>
<proteinExistence type="predicted"/>
<feature type="domain" description="Response regulatory" evidence="4">
    <location>
        <begin position="14"/>
        <end position="127"/>
    </location>
</feature>
<dbReference type="PANTHER" id="PTHR48111:SF6">
    <property type="entry name" value="TRANSCRIPTIONAL REGULATORY PROTEIN CREB"/>
    <property type="match status" value="1"/>
</dbReference>
<dbReference type="SUPFAM" id="SSF52172">
    <property type="entry name" value="CheY-like"/>
    <property type="match status" value="1"/>
</dbReference>
<dbReference type="PROSITE" id="PS51755">
    <property type="entry name" value="OMPR_PHOB"/>
    <property type="match status" value="1"/>
</dbReference>
<evidence type="ECO:0000256" key="2">
    <source>
        <dbReference type="PROSITE-ProRule" id="PRU00169"/>
    </source>
</evidence>
<evidence type="ECO:0000259" key="4">
    <source>
        <dbReference type="PROSITE" id="PS50110"/>
    </source>
</evidence>
<dbReference type="InterPro" id="IPR011006">
    <property type="entry name" value="CheY-like_superfamily"/>
</dbReference>
<sequence>MTAFFATGTTVTAHILIVDDEPRVAEPLSFALQREHFRVTHVERGEQALAVLGEDPPALVVLDVGLPDINGFEVLKRVRRDSEVPVLFLTAREDELDRILGLELGGDDYVTKPFSPREVVARVRAILKRQGAAPAQAPVRDWRVDGDAARAWFREQPLALTLSEYRILEALVRHPGQVFSRARLLDICGSEEDSFERAVDTHIKTLRAKLRPLGGDGWIVTRRGLGYVLERP</sequence>
<dbReference type="Gene3D" id="6.10.250.690">
    <property type="match status" value="1"/>
</dbReference>
<dbReference type="InterPro" id="IPR039420">
    <property type="entry name" value="WalR-like"/>
</dbReference>
<accession>A0ABY2XIR2</accession>
<feature type="DNA-binding region" description="OmpR/PhoB-type" evidence="3">
    <location>
        <begin position="134"/>
        <end position="231"/>
    </location>
</feature>
<dbReference type="SMART" id="SM00448">
    <property type="entry name" value="REC"/>
    <property type="match status" value="1"/>
</dbReference>
<keyword evidence="2" id="KW-0597">Phosphoprotein</keyword>
<dbReference type="SUPFAM" id="SSF46894">
    <property type="entry name" value="C-terminal effector domain of the bipartite response regulators"/>
    <property type="match status" value="1"/>
</dbReference>
<dbReference type="PROSITE" id="PS50110">
    <property type="entry name" value="RESPONSE_REGULATORY"/>
    <property type="match status" value="1"/>
</dbReference>
<organism evidence="6 7">
    <name type="scientific">Alloalcanivorax gelatiniphagus</name>
    <dbReference type="NCBI Taxonomy" id="1194167"/>
    <lineage>
        <taxon>Bacteria</taxon>
        <taxon>Pseudomonadati</taxon>
        <taxon>Pseudomonadota</taxon>
        <taxon>Gammaproteobacteria</taxon>
        <taxon>Oceanospirillales</taxon>
        <taxon>Alcanivoracaceae</taxon>
        <taxon>Alloalcanivorax</taxon>
    </lineage>
</organism>
<dbReference type="InterPro" id="IPR036388">
    <property type="entry name" value="WH-like_DNA-bd_sf"/>
</dbReference>
<dbReference type="Proteomes" id="UP000739180">
    <property type="component" value="Unassembled WGS sequence"/>
</dbReference>
<protein>
    <submittedName>
        <fullName evidence="6">Response regulator</fullName>
    </submittedName>
</protein>
<dbReference type="CDD" id="cd17574">
    <property type="entry name" value="REC_OmpR"/>
    <property type="match status" value="1"/>
</dbReference>
<evidence type="ECO:0000313" key="6">
    <source>
        <dbReference type="EMBL" id="TMW11238.1"/>
    </source>
</evidence>
<gene>
    <name evidence="6" type="ORF">FGS76_14350</name>
</gene>
<dbReference type="Pfam" id="PF00486">
    <property type="entry name" value="Trans_reg_C"/>
    <property type="match status" value="1"/>
</dbReference>
<evidence type="ECO:0000256" key="3">
    <source>
        <dbReference type="PROSITE-ProRule" id="PRU01091"/>
    </source>
</evidence>
<reference evidence="6 7" key="1">
    <citation type="submission" date="2019-05" db="EMBL/GenBank/DDBJ databases">
        <title>Genome of Alcanivorax gelatiniphagus, an oil degrading marine bacteria.</title>
        <authorList>
            <person name="Kwon K.K."/>
        </authorList>
    </citation>
    <scope>NUCLEOTIDE SEQUENCE [LARGE SCALE GENOMIC DNA]</scope>
    <source>
        <strain evidence="6 7">MEBiC 08158</strain>
    </source>
</reference>
<comment type="caution">
    <text evidence="6">The sequence shown here is derived from an EMBL/GenBank/DDBJ whole genome shotgun (WGS) entry which is preliminary data.</text>
</comment>
<evidence type="ECO:0000259" key="5">
    <source>
        <dbReference type="PROSITE" id="PS51755"/>
    </source>
</evidence>
<feature type="domain" description="OmpR/PhoB-type" evidence="5">
    <location>
        <begin position="134"/>
        <end position="231"/>
    </location>
</feature>
<dbReference type="EMBL" id="VCQT01000044">
    <property type="protein sequence ID" value="TMW11238.1"/>
    <property type="molecule type" value="Genomic_DNA"/>
</dbReference>
<evidence type="ECO:0000313" key="7">
    <source>
        <dbReference type="Proteomes" id="UP000739180"/>
    </source>
</evidence>
<dbReference type="PANTHER" id="PTHR48111">
    <property type="entry name" value="REGULATOR OF RPOS"/>
    <property type="match status" value="1"/>
</dbReference>
<feature type="modified residue" description="4-aspartylphosphate" evidence="2">
    <location>
        <position position="63"/>
    </location>
</feature>
<keyword evidence="7" id="KW-1185">Reference proteome</keyword>